<dbReference type="Gene3D" id="1.25.40.20">
    <property type="entry name" value="Ankyrin repeat-containing domain"/>
    <property type="match status" value="1"/>
</dbReference>
<accession>R7U3K6</accession>
<dbReference type="OMA" id="VEAHAHV"/>
<dbReference type="EMBL" id="KB305899">
    <property type="protein sequence ID" value="ELU00554.1"/>
    <property type="molecule type" value="Genomic_DNA"/>
</dbReference>
<reference evidence="2" key="3">
    <citation type="submission" date="2015-06" db="UniProtKB">
        <authorList>
            <consortium name="EnsemblMetazoa"/>
        </authorList>
    </citation>
    <scope>IDENTIFICATION</scope>
</reference>
<sequence>MNQVEAITMEELTALTASSDRVYMQSLMVRERLLGPGHKDTLFGLMYRGAVYADSHSYQRCVDLWKYAFNLHHCLNERVTQGGLHTLQTLCKLFLEINEEHSGGFTNEAVRYEDVSSIFNTICDDVEAIFLCRMNCIQQTASEEEFQTLAQNSTIIEYKLQRGGRSLAASLSNGSPDFVRQKRILLECGADVNASDDRKDTPLHLCSKLKKIVAPTELAKLAEVLIASGAHLDARNKRGKLASDGLTQLPLQLRPLDHVTLKCLAARMIKIRKIAYEGEVPESLHKFIELH</sequence>
<evidence type="ECO:0000313" key="1">
    <source>
        <dbReference type="EMBL" id="ELU00554.1"/>
    </source>
</evidence>
<protein>
    <submittedName>
        <fullName evidence="1 2">Uncharacterized protein</fullName>
    </submittedName>
</protein>
<gene>
    <name evidence="1" type="ORF">CAPTEDRAFT_211376</name>
</gene>
<evidence type="ECO:0000313" key="2">
    <source>
        <dbReference type="EnsemblMetazoa" id="CapteP211376"/>
    </source>
</evidence>
<proteinExistence type="predicted"/>
<dbReference type="STRING" id="283909.R7U3K6"/>
<dbReference type="EMBL" id="AMQN01009657">
    <property type="status" value="NOT_ANNOTATED_CDS"/>
    <property type="molecule type" value="Genomic_DNA"/>
</dbReference>
<evidence type="ECO:0000313" key="3">
    <source>
        <dbReference type="Proteomes" id="UP000014760"/>
    </source>
</evidence>
<dbReference type="EnsemblMetazoa" id="CapteT211376">
    <property type="protein sequence ID" value="CapteP211376"/>
    <property type="gene ID" value="CapteG211376"/>
</dbReference>
<dbReference type="HOGENOM" id="CLU_020042_0_0_1"/>
<dbReference type="Proteomes" id="UP000014760">
    <property type="component" value="Unassembled WGS sequence"/>
</dbReference>
<reference evidence="1 3" key="2">
    <citation type="journal article" date="2013" name="Nature">
        <title>Insights into bilaterian evolution from three spiralian genomes.</title>
        <authorList>
            <person name="Simakov O."/>
            <person name="Marletaz F."/>
            <person name="Cho S.J."/>
            <person name="Edsinger-Gonzales E."/>
            <person name="Havlak P."/>
            <person name="Hellsten U."/>
            <person name="Kuo D.H."/>
            <person name="Larsson T."/>
            <person name="Lv J."/>
            <person name="Arendt D."/>
            <person name="Savage R."/>
            <person name="Osoegawa K."/>
            <person name="de Jong P."/>
            <person name="Grimwood J."/>
            <person name="Chapman J.A."/>
            <person name="Shapiro H."/>
            <person name="Aerts A."/>
            <person name="Otillar R.P."/>
            <person name="Terry A.Y."/>
            <person name="Boore J.L."/>
            <person name="Grigoriev I.V."/>
            <person name="Lindberg D.R."/>
            <person name="Seaver E.C."/>
            <person name="Weisblat D.A."/>
            <person name="Putnam N.H."/>
            <person name="Rokhsar D.S."/>
        </authorList>
    </citation>
    <scope>NUCLEOTIDE SEQUENCE</scope>
    <source>
        <strain evidence="1 3">I ESC-2004</strain>
    </source>
</reference>
<dbReference type="AlphaFoldDB" id="R7U3K6"/>
<dbReference type="InterPro" id="IPR036770">
    <property type="entry name" value="Ankyrin_rpt-contain_sf"/>
</dbReference>
<dbReference type="OrthoDB" id="4429489at2759"/>
<name>R7U3K6_CAPTE</name>
<organism evidence="1">
    <name type="scientific">Capitella teleta</name>
    <name type="common">Polychaete worm</name>
    <dbReference type="NCBI Taxonomy" id="283909"/>
    <lineage>
        <taxon>Eukaryota</taxon>
        <taxon>Metazoa</taxon>
        <taxon>Spiralia</taxon>
        <taxon>Lophotrochozoa</taxon>
        <taxon>Annelida</taxon>
        <taxon>Polychaeta</taxon>
        <taxon>Sedentaria</taxon>
        <taxon>Scolecida</taxon>
        <taxon>Capitellidae</taxon>
        <taxon>Capitella</taxon>
    </lineage>
</organism>
<dbReference type="SUPFAM" id="SSF48403">
    <property type="entry name" value="Ankyrin repeat"/>
    <property type="match status" value="1"/>
</dbReference>
<reference evidence="3" key="1">
    <citation type="submission" date="2012-12" db="EMBL/GenBank/DDBJ databases">
        <authorList>
            <person name="Hellsten U."/>
            <person name="Grimwood J."/>
            <person name="Chapman J.A."/>
            <person name="Shapiro H."/>
            <person name="Aerts A."/>
            <person name="Otillar R.P."/>
            <person name="Terry A.Y."/>
            <person name="Boore J.L."/>
            <person name="Simakov O."/>
            <person name="Marletaz F."/>
            <person name="Cho S.-J."/>
            <person name="Edsinger-Gonzales E."/>
            <person name="Havlak P."/>
            <person name="Kuo D.-H."/>
            <person name="Larsson T."/>
            <person name="Lv J."/>
            <person name="Arendt D."/>
            <person name="Savage R."/>
            <person name="Osoegawa K."/>
            <person name="de Jong P."/>
            <person name="Lindberg D.R."/>
            <person name="Seaver E.C."/>
            <person name="Weisblat D.A."/>
            <person name="Putnam N.H."/>
            <person name="Grigoriev I.V."/>
            <person name="Rokhsar D.S."/>
        </authorList>
    </citation>
    <scope>NUCLEOTIDE SEQUENCE</scope>
    <source>
        <strain evidence="3">I ESC-2004</strain>
    </source>
</reference>
<keyword evidence="3" id="KW-1185">Reference proteome</keyword>